<evidence type="ECO:0000313" key="2">
    <source>
        <dbReference type="Proteomes" id="UP000053097"/>
    </source>
</evidence>
<accession>A0A026WEF6</accession>
<organism evidence="1 2">
    <name type="scientific">Ooceraea biroi</name>
    <name type="common">Clonal raider ant</name>
    <name type="synonym">Cerapachys biroi</name>
    <dbReference type="NCBI Taxonomy" id="2015173"/>
    <lineage>
        <taxon>Eukaryota</taxon>
        <taxon>Metazoa</taxon>
        <taxon>Ecdysozoa</taxon>
        <taxon>Arthropoda</taxon>
        <taxon>Hexapoda</taxon>
        <taxon>Insecta</taxon>
        <taxon>Pterygota</taxon>
        <taxon>Neoptera</taxon>
        <taxon>Endopterygota</taxon>
        <taxon>Hymenoptera</taxon>
        <taxon>Apocrita</taxon>
        <taxon>Aculeata</taxon>
        <taxon>Formicoidea</taxon>
        <taxon>Formicidae</taxon>
        <taxon>Dorylinae</taxon>
        <taxon>Ooceraea</taxon>
    </lineage>
</organism>
<sequence>MMFSLDRTRLRENRKPMFTVGSSAIERCCSIRYALNKTGKKNMLKKSFILLKEIRKKLHNC</sequence>
<dbReference type="EMBL" id="KK107293">
    <property type="protein sequence ID" value="EZA53414.1"/>
    <property type="molecule type" value="Genomic_DNA"/>
</dbReference>
<dbReference type="Proteomes" id="UP000053097">
    <property type="component" value="Unassembled WGS sequence"/>
</dbReference>
<proteinExistence type="predicted"/>
<name>A0A026WEF6_OOCBI</name>
<keyword evidence="2" id="KW-1185">Reference proteome</keyword>
<protein>
    <submittedName>
        <fullName evidence="1">Uncharacterized protein</fullName>
    </submittedName>
</protein>
<evidence type="ECO:0000313" key="1">
    <source>
        <dbReference type="EMBL" id="EZA53414.1"/>
    </source>
</evidence>
<dbReference type="AlphaFoldDB" id="A0A026WEF6"/>
<reference evidence="1 2" key="1">
    <citation type="journal article" date="2014" name="Curr. Biol.">
        <title>The genome of the clonal raider ant Cerapachys biroi.</title>
        <authorList>
            <person name="Oxley P.R."/>
            <person name="Ji L."/>
            <person name="Fetter-Pruneda I."/>
            <person name="McKenzie S.K."/>
            <person name="Li C."/>
            <person name="Hu H."/>
            <person name="Zhang G."/>
            <person name="Kronauer D.J."/>
        </authorList>
    </citation>
    <scope>NUCLEOTIDE SEQUENCE [LARGE SCALE GENOMIC DNA]</scope>
</reference>
<gene>
    <name evidence="1" type="ORF">X777_06495</name>
</gene>